<dbReference type="EMBL" id="LT629749">
    <property type="protein sequence ID" value="SDS79975.1"/>
    <property type="molecule type" value="Genomic_DNA"/>
</dbReference>
<keyword evidence="2" id="KW-0472">Membrane</keyword>
<dbReference type="AlphaFoldDB" id="A0A1H1V5K9"/>
<name>A0A1H1V5K9_9ACTN</name>
<feature type="region of interest" description="Disordered" evidence="1">
    <location>
        <begin position="1"/>
        <end position="30"/>
    </location>
</feature>
<feature type="transmembrane region" description="Helical" evidence="2">
    <location>
        <begin position="37"/>
        <end position="55"/>
    </location>
</feature>
<feature type="transmembrane region" description="Helical" evidence="2">
    <location>
        <begin position="61"/>
        <end position="81"/>
    </location>
</feature>
<proteinExistence type="predicted"/>
<feature type="region of interest" description="Disordered" evidence="1">
    <location>
        <begin position="86"/>
        <end position="107"/>
    </location>
</feature>
<feature type="compositionally biased region" description="Polar residues" evidence="1">
    <location>
        <begin position="1"/>
        <end position="14"/>
    </location>
</feature>
<feature type="compositionally biased region" description="Low complexity" evidence="1">
    <location>
        <begin position="98"/>
        <end position="107"/>
    </location>
</feature>
<organism evidence="3 4">
    <name type="scientific">Friedmanniella luteola</name>
    <dbReference type="NCBI Taxonomy" id="546871"/>
    <lineage>
        <taxon>Bacteria</taxon>
        <taxon>Bacillati</taxon>
        <taxon>Actinomycetota</taxon>
        <taxon>Actinomycetes</taxon>
        <taxon>Propionibacteriales</taxon>
        <taxon>Nocardioidaceae</taxon>
        <taxon>Friedmanniella</taxon>
    </lineage>
</organism>
<dbReference type="Proteomes" id="UP000199092">
    <property type="component" value="Chromosome I"/>
</dbReference>
<protein>
    <submittedName>
        <fullName evidence="3">Putative F0F1-ATPase subunit Ca2+/Mg2+ transporter</fullName>
    </submittedName>
</protein>
<evidence type="ECO:0000256" key="1">
    <source>
        <dbReference type="SAM" id="MobiDB-lite"/>
    </source>
</evidence>
<dbReference type="STRING" id="546871.SAMN04488543_2402"/>
<evidence type="ECO:0000313" key="4">
    <source>
        <dbReference type="Proteomes" id="UP000199092"/>
    </source>
</evidence>
<keyword evidence="2" id="KW-1133">Transmembrane helix</keyword>
<evidence type="ECO:0000313" key="3">
    <source>
        <dbReference type="EMBL" id="SDS79975.1"/>
    </source>
</evidence>
<keyword evidence="4" id="KW-1185">Reference proteome</keyword>
<reference evidence="3 4" key="1">
    <citation type="submission" date="2016-10" db="EMBL/GenBank/DDBJ databases">
        <authorList>
            <person name="de Groot N.N."/>
        </authorList>
    </citation>
    <scope>NUCLEOTIDE SEQUENCE [LARGE SCALE GENOMIC DNA]</scope>
    <source>
        <strain evidence="3 4">DSM 21741</strain>
    </source>
</reference>
<sequence>MPTTNTASVTTAMNQPPRDAEPPGSSGSQGMNQGLQVLSYLIAGIGVYGFLGWVGDHFLGTAFLLPLGIVVGAALGIYVVIKRFTAEPGPGAGGGPDGTTTRTRGRV</sequence>
<evidence type="ECO:0000256" key="2">
    <source>
        <dbReference type="SAM" id="Phobius"/>
    </source>
</evidence>
<gene>
    <name evidence="3" type="ORF">SAMN04488543_2402</name>
</gene>
<keyword evidence="2" id="KW-0812">Transmembrane</keyword>
<accession>A0A1H1V5K9</accession>